<keyword evidence="3" id="KW-0704">Schiff base</keyword>
<dbReference type="STRING" id="89524.SAMN05444370_11099"/>
<evidence type="ECO:0000256" key="4">
    <source>
        <dbReference type="ARBA" id="ARBA00049653"/>
    </source>
</evidence>
<dbReference type="OrthoDB" id="9769559at2"/>
<dbReference type="EC" id="4.1.2.13" evidence="1"/>
<evidence type="ECO:0000313" key="7">
    <source>
        <dbReference type="Proteomes" id="UP000198703"/>
    </source>
</evidence>
<evidence type="ECO:0000256" key="3">
    <source>
        <dbReference type="ARBA" id="ARBA00023270"/>
    </source>
</evidence>
<dbReference type="PANTHER" id="PTHR47916">
    <property type="entry name" value="FRUCTOSE-BISPHOSPHATE ALDOLASE CLASS 1"/>
    <property type="match status" value="1"/>
</dbReference>
<dbReference type="SMART" id="SM01133">
    <property type="entry name" value="DeoC"/>
    <property type="match status" value="1"/>
</dbReference>
<protein>
    <recommendedName>
        <fullName evidence="1">fructose-bisphosphate aldolase</fullName>
        <ecNumber evidence="1">4.1.2.13</ecNumber>
    </recommendedName>
</protein>
<dbReference type="RefSeq" id="WP_093254662.1">
    <property type="nucleotide sequence ID" value="NZ_FNQM01000010.1"/>
</dbReference>
<accession>A0A1H4DKG1</accession>
<dbReference type="GO" id="GO:0006096">
    <property type="term" value="P:glycolytic process"/>
    <property type="evidence" value="ECO:0007669"/>
    <property type="project" value="UniProtKB-KW"/>
</dbReference>
<reference evidence="6 7" key="1">
    <citation type="submission" date="2016-10" db="EMBL/GenBank/DDBJ databases">
        <authorList>
            <person name="de Groot N.N."/>
        </authorList>
    </citation>
    <scope>NUCLEOTIDE SEQUENCE [LARGE SCALE GENOMIC DNA]</scope>
    <source>
        <strain evidence="6 7">DSM 15345</strain>
    </source>
</reference>
<comment type="similarity">
    <text evidence="4">Belongs to the DeoC/FbaB aldolase family. FbaB subfamily.</text>
</comment>
<dbReference type="PANTHER" id="PTHR47916:SF4">
    <property type="entry name" value="FRUCTOSE-BISPHOSPHATE ALDOLASE CLASS 1"/>
    <property type="match status" value="1"/>
</dbReference>
<dbReference type="CDD" id="cd00958">
    <property type="entry name" value="DhnA"/>
    <property type="match status" value="1"/>
</dbReference>
<name>A0A1H4DKG1_9RHOB</name>
<evidence type="ECO:0000256" key="2">
    <source>
        <dbReference type="ARBA" id="ARBA00023239"/>
    </source>
</evidence>
<dbReference type="InterPro" id="IPR013785">
    <property type="entry name" value="Aldolase_TIM"/>
</dbReference>
<dbReference type="SUPFAM" id="SSF51569">
    <property type="entry name" value="Aldolase"/>
    <property type="match status" value="1"/>
</dbReference>
<dbReference type="InterPro" id="IPR050456">
    <property type="entry name" value="DeoC/FbaB_aldolase"/>
</dbReference>
<sequence length="309" mass="32416">MKATRAVSRILSAYEGETPGVKAKLHSILMAGKLGGTGRMIILPVDQGFEHGPARSFAPNPAGYDPHYHYQLAIDAGLNAYAAPLGPLEAGADTFAGAIPTILKVNSANSLLSGTAGKDQAITASVDDALRLGCAAIGFTIYPGSDCSLDMFEEIVEMRREAASVGVATVIWSYPRGEGVTKEGELAIDVGAYAAHMAALLGAHIVKVKLTTDHVMQPEAQKVYKEKGIDVSTLAARVKHVVDSCFGGRRLVVFSGGAAKGADAVFDDARAIRDGGGNGSIIGRNSFQRSREDALEMLGKLIDIYRGKA</sequence>
<dbReference type="Proteomes" id="UP000198703">
    <property type="component" value="Unassembled WGS sequence"/>
</dbReference>
<organism evidence="6 7">
    <name type="scientific">Rubrimonas cliftonensis</name>
    <dbReference type="NCBI Taxonomy" id="89524"/>
    <lineage>
        <taxon>Bacteria</taxon>
        <taxon>Pseudomonadati</taxon>
        <taxon>Pseudomonadota</taxon>
        <taxon>Alphaproteobacteria</taxon>
        <taxon>Rhodobacterales</taxon>
        <taxon>Paracoccaceae</taxon>
        <taxon>Rubrimonas</taxon>
    </lineage>
</organism>
<dbReference type="PIRSF" id="PIRSF038992">
    <property type="entry name" value="Aldolase_Ia"/>
    <property type="match status" value="1"/>
</dbReference>
<evidence type="ECO:0000256" key="5">
    <source>
        <dbReference type="PIRSR" id="PIRSR038992-1"/>
    </source>
</evidence>
<feature type="active site" description="Schiff-base intermediate with dihydroxyacetone-P" evidence="5">
    <location>
        <position position="207"/>
    </location>
</feature>
<gene>
    <name evidence="6" type="ORF">SAMN05444370_11099</name>
</gene>
<dbReference type="InterPro" id="IPR002915">
    <property type="entry name" value="DeoC/FbaB/LacD_aldolase"/>
</dbReference>
<keyword evidence="7" id="KW-1185">Reference proteome</keyword>
<dbReference type="GO" id="GO:0004332">
    <property type="term" value="F:fructose-bisphosphate aldolase activity"/>
    <property type="evidence" value="ECO:0007669"/>
    <property type="project" value="UniProtKB-EC"/>
</dbReference>
<feature type="active site" description="Proton donor" evidence="5">
    <location>
        <position position="174"/>
    </location>
</feature>
<keyword evidence="2" id="KW-0456">Lyase</keyword>
<dbReference type="NCBIfam" id="NF006704">
    <property type="entry name" value="PRK09250.1-1"/>
    <property type="match status" value="1"/>
</dbReference>
<dbReference type="EMBL" id="FNQM01000010">
    <property type="protein sequence ID" value="SEA73313.1"/>
    <property type="molecule type" value="Genomic_DNA"/>
</dbReference>
<dbReference type="InterPro" id="IPR041720">
    <property type="entry name" value="FbaB-like"/>
</dbReference>
<dbReference type="Pfam" id="PF01791">
    <property type="entry name" value="DeoC"/>
    <property type="match status" value="1"/>
</dbReference>
<proteinExistence type="inferred from homology"/>
<dbReference type="AlphaFoldDB" id="A0A1H4DKG1"/>
<evidence type="ECO:0000256" key="1">
    <source>
        <dbReference type="ARBA" id="ARBA00013068"/>
    </source>
</evidence>
<evidence type="ECO:0000313" key="6">
    <source>
        <dbReference type="EMBL" id="SEA73313.1"/>
    </source>
</evidence>
<dbReference type="Gene3D" id="3.20.20.70">
    <property type="entry name" value="Aldolase class I"/>
    <property type="match status" value="1"/>
</dbReference>